<evidence type="ECO:0000313" key="2">
    <source>
        <dbReference type="EMBL" id="SLM18275.1"/>
    </source>
</evidence>
<name>A0A3P3XPS8_9SPIR</name>
<dbReference type="InterPro" id="IPR014966">
    <property type="entry name" value="FRG-dom"/>
</dbReference>
<gene>
    <name evidence="2" type="ORF">SPIRO4BDMA_40847</name>
</gene>
<proteinExistence type="predicted"/>
<sequence>MKEERISSVNAFVDRITKLRSEIPAGNAEQWFFRGQKCSLWGVQPNIFRSNGLSQEHAIIECAQRQNPLEFRDCVSNFEILTKLQHYGLGTRLLDVTLNPLVALFFATEQSVSYTKNANGQYSYQEHDGKVLYRFVNGCALRDLQIRVALEIPFVEFGKGLSLEAFCLQLRDTKAISNGEYESLIADNYEKAINVIQTNSFIVATNSNARLIQQRGAFLLSTAVNVKSNTDVKTSALSKARLDLDKEFEGYFIIPAKDKEEIRTELDFFNVNEATLFPELEHQMRYIQTQATVTVGTIEEYSQYVRKTARLSTASKNLNKSEVETIVKALLSELDKKISDDVVGAIIEQQELDWQNKDSVISRIRRTINKILSNSFSAVEAKNKASAIVDNLLEVQ</sequence>
<dbReference type="Pfam" id="PF08867">
    <property type="entry name" value="FRG"/>
    <property type="match status" value="1"/>
</dbReference>
<dbReference type="SMART" id="SM00901">
    <property type="entry name" value="FRG"/>
    <property type="match status" value="1"/>
</dbReference>
<dbReference type="EMBL" id="FWDO01000004">
    <property type="protein sequence ID" value="SLM18275.1"/>
    <property type="molecule type" value="Genomic_DNA"/>
</dbReference>
<evidence type="ECO:0000259" key="1">
    <source>
        <dbReference type="SMART" id="SM00901"/>
    </source>
</evidence>
<organism evidence="2">
    <name type="scientific">uncultured spirochete</name>
    <dbReference type="NCBI Taxonomy" id="156406"/>
    <lineage>
        <taxon>Bacteria</taxon>
        <taxon>Pseudomonadati</taxon>
        <taxon>Spirochaetota</taxon>
        <taxon>Spirochaetia</taxon>
        <taxon>Spirochaetales</taxon>
        <taxon>environmental samples</taxon>
    </lineage>
</organism>
<feature type="domain" description="FRG" evidence="1">
    <location>
        <begin position="27"/>
        <end position="133"/>
    </location>
</feature>
<reference evidence="2" key="1">
    <citation type="submission" date="2017-02" db="EMBL/GenBank/DDBJ databases">
        <authorList>
            <person name="Regsiter A."/>
            <person name="William W."/>
        </authorList>
    </citation>
    <scope>NUCLEOTIDE SEQUENCE</scope>
    <source>
        <strain evidence="2">BdmA 4</strain>
    </source>
</reference>
<protein>
    <submittedName>
        <fullName evidence="2">Putative FRG domain protein</fullName>
    </submittedName>
</protein>
<accession>A0A3P3XPS8</accession>
<dbReference type="AlphaFoldDB" id="A0A3P3XPS8"/>